<feature type="compositionally biased region" description="Basic and acidic residues" evidence="1">
    <location>
        <begin position="7"/>
        <end position="25"/>
    </location>
</feature>
<keyword evidence="3" id="KW-1185">Reference proteome</keyword>
<sequence length="400" mass="42509">MATCTTRTDRSPAAREALKSTERKGGTAYRHRKKNVFPAGEEFGTTTVWAIRAEMARPPKPSMTNKTTVKRCRETVTGTTYNLGTNNHLHSAVRRLQSIFSLSPCALQVVGGTPCGHCTRLASPREREALPLPPPPSSPLLSSSRLPRSPPHLPSPLPFFPLPPFPLPLPFPLSFPLLSPSPPPLLSPSPSSSPTFPFSPSPPPSPFPFFSPSPPPSPPPPLPLPLLLPHSPLSSPLHSLLYPFPLSPSPPSSPPSPFLSLSPLPPPPSLSLPPLLPSPLSPSPSSPLPSLPPLFSSSPFPLPPPSPPSPSLSPLPPSSPLSPSCPLPFPLFSPSSPLPPPLPSSPLTLISLKSGLNFPQAFLRSRDRSPPSTPRIQGPQLTLTLALTSHFLCRGALRQE</sequence>
<dbReference type="AlphaFoldDB" id="A0A3R7PZK3"/>
<protein>
    <submittedName>
        <fullName evidence="2">Uncharacterized protein</fullName>
    </submittedName>
</protein>
<evidence type="ECO:0000313" key="3">
    <source>
        <dbReference type="Proteomes" id="UP000283509"/>
    </source>
</evidence>
<feature type="region of interest" description="Disordered" evidence="1">
    <location>
        <begin position="294"/>
        <end position="322"/>
    </location>
</feature>
<gene>
    <name evidence="2" type="ORF">C7M84_017505</name>
</gene>
<reference evidence="2 3" key="2">
    <citation type="submission" date="2019-01" db="EMBL/GenBank/DDBJ databases">
        <title>The decoding of complex shrimp genome reveals the adaptation for benthos swimmer, frequently molting mechanism and breeding impact on genome.</title>
        <authorList>
            <person name="Sun Y."/>
            <person name="Gao Y."/>
            <person name="Yu Y."/>
        </authorList>
    </citation>
    <scope>NUCLEOTIDE SEQUENCE [LARGE SCALE GENOMIC DNA]</scope>
    <source>
        <tissue evidence="2">Muscle</tissue>
    </source>
</reference>
<name>A0A3R7PZK3_PENVA</name>
<accession>A0A3R7PZK3</accession>
<dbReference type="Proteomes" id="UP000283509">
    <property type="component" value="Unassembled WGS sequence"/>
</dbReference>
<organism evidence="2 3">
    <name type="scientific">Penaeus vannamei</name>
    <name type="common">Whiteleg shrimp</name>
    <name type="synonym">Litopenaeus vannamei</name>
    <dbReference type="NCBI Taxonomy" id="6689"/>
    <lineage>
        <taxon>Eukaryota</taxon>
        <taxon>Metazoa</taxon>
        <taxon>Ecdysozoa</taxon>
        <taxon>Arthropoda</taxon>
        <taxon>Crustacea</taxon>
        <taxon>Multicrustacea</taxon>
        <taxon>Malacostraca</taxon>
        <taxon>Eumalacostraca</taxon>
        <taxon>Eucarida</taxon>
        <taxon>Decapoda</taxon>
        <taxon>Dendrobranchiata</taxon>
        <taxon>Penaeoidea</taxon>
        <taxon>Penaeidae</taxon>
        <taxon>Penaeus</taxon>
    </lineage>
</organism>
<feature type="region of interest" description="Disordered" evidence="1">
    <location>
        <begin position="126"/>
        <end position="148"/>
    </location>
</feature>
<comment type="caution">
    <text evidence="2">The sequence shown here is derived from an EMBL/GenBank/DDBJ whole genome shotgun (WGS) entry which is preliminary data.</text>
</comment>
<feature type="region of interest" description="Disordered" evidence="1">
    <location>
        <begin position="1"/>
        <end position="28"/>
    </location>
</feature>
<feature type="region of interest" description="Disordered" evidence="1">
    <location>
        <begin position="209"/>
        <end position="228"/>
    </location>
</feature>
<feature type="compositionally biased region" description="Pro residues" evidence="1">
    <location>
        <begin position="209"/>
        <end position="226"/>
    </location>
</feature>
<evidence type="ECO:0000313" key="2">
    <source>
        <dbReference type="EMBL" id="ROT64547.1"/>
    </source>
</evidence>
<dbReference type="EMBL" id="QCYY01003237">
    <property type="protein sequence ID" value="ROT64547.1"/>
    <property type="molecule type" value="Genomic_DNA"/>
</dbReference>
<feature type="compositionally biased region" description="Pro residues" evidence="1">
    <location>
        <begin position="300"/>
        <end position="322"/>
    </location>
</feature>
<reference evidence="2 3" key="1">
    <citation type="submission" date="2018-04" db="EMBL/GenBank/DDBJ databases">
        <authorList>
            <person name="Zhang X."/>
            <person name="Yuan J."/>
            <person name="Li F."/>
            <person name="Xiang J."/>
        </authorList>
    </citation>
    <scope>NUCLEOTIDE SEQUENCE [LARGE SCALE GENOMIC DNA]</scope>
    <source>
        <tissue evidence="2">Muscle</tissue>
    </source>
</reference>
<evidence type="ECO:0000256" key="1">
    <source>
        <dbReference type="SAM" id="MobiDB-lite"/>
    </source>
</evidence>
<proteinExistence type="predicted"/>